<protein>
    <recommendedName>
        <fullName evidence="3">Copia protein</fullName>
    </recommendedName>
</protein>
<dbReference type="Proteomes" id="UP000792457">
    <property type="component" value="Unassembled WGS sequence"/>
</dbReference>
<accession>A0A8K0KBE0</accession>
<evidence type="ECO:0000313" key="2">
    <source>
        <dbReference type="Proteomes" id="UP000792457"/>
    </source>
</evidence>
<organism evidence="1 2">
    <name type="scientific">Ladona fulva</name>
    <name type="common">Scarce chaser dragonfly</name>
    <name type="synonym">Libellula fulva</name>
    <dbReference type="NCBI Taxonomy" id="123851"/>
    <lineage>
        <taxon>Eukaryota</taxon>
        <taxon>Metazoa</taxon>
        <taxon>Ecdysozoa</taxon>
        <taxon>Arthropoda</taxon>
        <taxon>Hexapoda</taxon>
        <taxon>Insecta</taxon>
        <taxon>Pterygota</taxon>
        <taxon>Palaeoptera</taxon>
        <taxon>Odonata</taxon>
        <taxon>Epiprocta</taxon>
        <taxon>Anisoptera</taxon>
        <taxon>Libelluloidea</taxon>
        <taxon>Libellulidae</taxon>
        <taxon>Ladona</taxon>
    </lineage>
</organism>
<reference evidence="1" key="1">
    <citation type="submission" date="2013-04" db="EMBL/GenBank/DDBJ databases">
        <authorList>
            <person name="Qu J."/>
            <person name="Murali S.C."/>
            <person name="Bandaranaike D."/>
            <person name="Bellair M."/>
            <person name="Blankenburg K."/>
            <person name="Chao H."/>
            <person name="Dinh H."/>
            <person name="Doddapaneni H."/>
            <person name="Downs B."/>
            <person name="Dugan-Rocha S."/>
            <person name="Elkadiri S."/>
            <person name="Gnanaolivu R.D."/>
            <person name="Hernandez B."/>
            <person name="Javaid M."/>
            <person name="Jayaseelan J.C."/>
            <person name="Lee S."/>
            <person name="Li M."/>
            <person name="Ming W."/>
            <person name="Munidasa M."/>
            <person name="Muniz J."/>
            <person name="Nguyen L."/>
            <person name="Ongeri F."/>
            <person name="Osuji N."/>
            <person name="Pu L.-L."/>
            <person name="Puazo M."/>
            <person name="Qu C."/>
            <person name="Quiroz J."/>
            <person name="Raj R."/>
            <person name="Weissenberger G."/>
            <person name="Xin Y."/>
            <person name="Zou X."/>
            <person name="Han Y."/>
            <person name="Richards S."/>
            <person name="Worley K."/>
            <person name="Muzny D."/>
            <person name="Gibbs R."/>
        </authorList>
    </citation>
    <scope>NUCLEOTIDE SEQUENCE</scope>
    <source>
        <strain evidence="1">Sampled in the wild</strain>
    </source>
</reference>
<gene>
    <name evidence="1" type="ORF">J437_LFUL010254</name>
</gene>
<dbReference type="EMBL" id="KZ308527">
    <property type="protein sequence ID" value="KAG8231056.1"/>
    <property type="molecule type" value="Genomic_DNA"/>
</dbReference>
<evidence type="ECO:0008006" key="3">
    <source>
        <dbReference type="Google" id="ProtNLM"/>
    </source>
</evidence>
<comment type="caution">
    <text evidence="1">The sequence shown here is derived from an EMBL/GenBank/DDBJ whole genome shotgun (WGS) entry which is preliminary data.</text>
</comment>
<proteinExistence type="predicted"/>
<name>A0A8K0KBE0_LADFU</name>
<dbReference type="OrthoDB" id="1645289at2759"/>
<dbReference type="CDD" id="cd09272">
    <property type="entry name" value="RNase_HI_RT_Ty1"/>
    <property type="match status" value="1"/>
</dbReference>
<keyword evidence="2" id="KW-1185">Reference proteome</keyword>
<sequence length="154" mass="17494">MELKEAANKDAETVLQVKQQSAILEMDNQSAIKPIKSGQLNKRTKHIAVRYHFISELNHEGLFDLKYYPSNKQLTDILTKLLGTDKFPKIRNMVVFTACEIQRSSITFTFPSYEQEPLGINTPGTSAITRQDSLGVMQRNQPQKVARELGTQRV</sequence>
<reference evidence="1" key="2">
    <citation type="submission" date="2017-10" db="EMBL/GenBank/DDBJ databases">
        <title>Ladona fulva Genome sequencing and assembly.</title>
        <authorList>
            <person name="Murali S."/>
            <person name="Richards S."/>
            <person name="Bandaranaike D."/>
            <person name="Bellair M."/>
            <person name="Blankenburg K."/>
            <person name="Chao H."/>
            <person name="Dinh H."/>
            <person name="Doddapaneni H."/>
            <person name="Dugan-Rocha S."/>
            <person name="Elkadiri S."/>
            <person name="Gnanaolivu R."/>
            <person name="Hernandez B."/>
            <person name="Skinner E."/>
            <person name="Javaid M."/>
            <person name="Lee S."/>
            <person name="Li M."/>
            <person name="Ming W."/>
            <person name="Munidasa M."/>
            <person name="Muniz J."/>
            <person name="Nguyen L."/>
            <person name="Hughes D."/>
            <person name="Osuji N."/>
            <person name="Pu L.-L."/>
            <person name="Puazo M."/>
            <person name="Qu C."/>
            <person name="Quiroz J."/>
            <person name="Raj R."/>
            <person name="Weissenberger G."/>
            <person name="Xin Y."/>
            <person name="Zou X."/>
            <person name="Han Y."/>
            <person name="Worley K."/>
            <person name="Muzny D."/>
            <person name="Gibbs R."/>
        </authorList>
    </citation>
    <scope>NUCLEOTIDE SEQUENCE</scope>
    <source>
        <strain evidence="1">Sampled in the wild</strain>
    </source>
</reference>
<dbReference type="AlphaFoldDB" id="A0A8K0KBE0"/>
<evidence type="ECO:0000313" key="1">
    <source>
        <dbReference type="EMBL" id="KAG8231056.1"/>
    </source>
</evidence>